<evidence type="ECO:0000313" key="4">
    <source>
        <dbReference type="Proteomes" id="UP001449657"/>
    </source>
</evidence>
<dbReference type="Proteomes" id="UP001449657">
    <property type="component" value="Chromosome"/>
</dbReference>
<evidence type="ECO:0000256" key="1">
    <source>
        <dbReference type="SAM" id="MobiDB-lite"/>
    </source>
</evidence>
<dbReference type="RefSeq" id="WP_341838949.1">
    <property type="nucleotide sequence ID" value="NZ_CP149792.1"/>
</dbReference>
<proteinExistence type="predicted"/>
<accession>A0ABZ2YY27</accession>
<dbReference type="PROSITE" id="PS51257">
    <property type="entry name" value="PROKAR_LIPOPROTEIN"/>
    <property type="match status" value="1"/>
</dbReference>
<name>A0ABZ2YY27_9BACT</name>
<organism evidence="3 4">
    <name type="scientific">Chitinophaga caseinilytica</name>
    <dbReference type="NCBI Taxonomy" id="2267521"/>
    <lineage>
        <taxon>Bacteria</taxon>
        <taxon>Pseudomonadati</taxon>
        <taxon>Bacteroidota</taxon>
        <taxon>Chitinophagia</taxon>
        <taxon>Chitinophagales</taxon>
        <taxon>Chitinophagaceae</taxon>
        <taxon>Chitinophaga</taxon>
    </lineage>
</organism>
<feature type="signal peptide" evidence="2">
    <location>
        <begin position="1"/>
        <end position="19"/>
    </location>
</feature>
<evidence type="ECO:0000313" key="3">
    <source>
        <dbReference type="EMBL" id="WZN44157.1"/>
    </source>
</evidence>
<protein>
    <submittedName>
        <fullName evidence="3">Uncharacterized protein</fullName>
    </submittedName>
</protein>
<keyword evidence="2" id="KW-0732">Signal</keyword>
<sequence length="277" mass="31105">MKKLFICLTVCTMAIWAGSCGVDSLPEPDRQQQDDDDEAPDWSGDIELSPIIYTGAPGIGIDTTEPYYRSVDTWPGVKLVRRPGHVFDPALTKLYGNTNTFYVDVHFVNTTQAPREHKLPAGTLFYSFRRNDAGKRYQTGMLTQDVTVTVPPTGPQKDTMTIYVGVVSINKNAPSPLSAKNANKNYPILLNAYDMIGWTDHNSLLEIGLYLDHFPKLKLTRHCTPTDLAKPIADRPEWMRAYGHIQEAVYQVTDGDGMSLEEMTELTKKLVPYMKDK</sequence>
<reference evidence="3 4" key="1">
    <citation type="submission" date="2024-03" db="EMBL/GenBank/DDBJ databases">
        <title>Chitinophaga caseinilytica sp. nov., a casein hydrolysing bacterium isolated from forest soil.</title>
        <authorList>
            <person name="Lee D.S."/>
            <person name="Han D.M."/>
            <person name="Baek J.H."/>
            <person name="Choi D.G."/>
            <person name="Jeon J.H."/>
            <person name="Jeon C.O."/>
        </authorList>
    </citation>
    <scope>NUCLEOTIDE SEQUENCE [LARGE SCALE GENOMIC DNA]</scope>
    <source>
        <strain evidence="3 4">KACC 19118</strain>
    </source>
</reference>
<keyword evidence="4" id="KW-1185">Reference proteome</keyword>
<dbReference type="EMBL" id="CP150096">
    <property type="protein sequence ID" value="WZN44157.1"/>
    <property type="molecule type" value="Genomic_DNA"/>
</dbReference>
<feature type="chain" id="PRO_5046291726" evidence="2">
    <location>
        <begin position="20"/>
        <end position="277"/>
    </location>
</feature>
<gene>
    <name evidence="3" type="ORF">WJU22_14755</name>
</gene>
<feature type="region of interest" description="Disordered" evidence="1">
    <location>
        <begin position="26"/>
        <end position="45"/>
    </location>
</feature>
<evidence type="ECO:0000256" key="2">
    <source>
        <dbReference type="SAM" id="SignalP"/>
    </source>
</evidence>